<evidence type="ECO:0000313" key="2">
    <source>
        <dbReference type="EMBL" id="VAX42470.1"/>
    </source>
</evidence>
<dbReference type="PANTHER" id="PTHR37947">
    <property type="entry name" value="BLL2462 PROTEIN"/>
    <property type="match status" value="1"/>
</dbReference>
<keyword evidence="1" id="KW-1133">Transmembrane helix</keyword>
<reference evidence="2" key="1">
    <citation type="submission" date="2018-06" db="EMBL/GenBank/DDBJ databases">
        <authorList>
            <person name="Zhirakovskaya E."/>
        </authorList>
    </citation>
    <scope>NUCLEOTIDE SEQUENCE</scope>
</reference>
<feature type="transmembrane region" description="Helical" evidence="1">
    <location>
        <begin position="61"/>
        <end position="83"/>
    </location>
</feature>
<dbReference type="AlphaFoldDB" id="A0A3B1E202"/>
<feature type="transmembrane region" description="Helical" evidence="1">
    <location>
        <begin position="31"/>
        <end position="49"/>
    </location>
</feature>
<protein>
    <recommendedName>
        <fullName evidence="3">VWFA domain-containing protein</fullName>
    </recommendedName>
</protein>
<organism evidence="2">
    <name type="scientific">hydrothermal vent metagenome</name>
    <dbReference type="NCBI Taxonomy" id="652676"/>
    <lineage>
        <taxon>unclassified sequences</taxon>
        <taxon>metagenomes</taxon>
        <taxon>ecological metagenomes</taxon>
    </lineage>
</organism>
<feature type="non-terminal residue" evidence="2">
    <location>
        <position position="407"/>
    </location>
</feature>
<dbReference type="SUPFAM" id="SSF53300">
    <property type="entry name" value="vWA-like"/>
    <property type="match status" value="1"/>
</dbReference>
<dbReference type="Gene3D" id="3.40.50.410">
    <property type="entry name" value="von Willebrand factor, type A domain"/>
    <property type="match status" value="1"/>
</dbReference>
<accession>A0A3B1E202</accession>
<proteinExistence type="predicted"/>
<evidence type="ECO:0008006" key="3">
    <source>
        <dbReference type="Google" id="ProtNLM"/>
    </source>
</evidence>
<dbReference type="InterPro" id="IPR036465">
    <property type="entry name" value="vWFA_dom_sf"/>
</dbReference>
<name>A0A3B1E202_9ZZZZ</name>
<evidence type="ECO:0000256" key="1">
    <source>
        <dbReference type="SAM" id="Phobius"/>
    </source>
</evidence>
<dbReference type="EMBL" id="UOGK01000696">
    <property type="protein sequence ID" value="VAX42470.1"/>
    <property type="molecule type" value="Genomic_DNA"/>
</dbReference>
<dbReference type="PANTHER" id="PTHR37947:SF1">
    <property type="entry name" value="BLL2462 PROTEIN"/>
    <property type="match status" value="1"/>
</dbReference>
<keyword evidence="1" id="KW-0812">Transmembrane</keyword>
<gene>
    <name evidence="2" type="ORF">MNBD_PLANCTO03-785</name>
</gene>
<keyword evidence="1" id="KW-0472">Membrane</keyword>
<sequence>MSRLFETLFGLDSLRFGEEGVQLGMSYDLPMWVWVPVIGLAIALALWSYWRLEGPTRGRVFLACARALTLILLALLAAGPRLVREHERTERDSVVVLLDRSASMTMPDGGEAGTRDVQLQQVASDPVWAQLAEQHDMLWLGFDAAAYALAEREPGQAGSLALGEPIGARTRLGGALEEALARLSGRPISGVVVVTDGRTSDPPGAGLLRELTAARVGVFPVPLGSERPLLDLALEAADAPTSAFVGDFVPVTARLVARGLAEGTPEARVVLMDALTGTELDARPIEPDEWREGVAEVRLAARPEQAGVSRWVVRIETETSDVLPTNNERAVEVELIDRPLRVVYFEGYPRWEYRYVKDLLVREESVRSSVMLLATDRRYIQEGDVGLSHVPRSSGEWSAFDVVVLGD</sequence>